<accession>A0ABD3WW89</accession>
<comment type="caution">
    <text evidence="1">The sequence shown here is derived from an EMBL/GenBank/DDBJ whole genome shotgun (WGS) entry which is preliminary data.</text>
</comment>
<dbReference type="EMBL" id="JBJQND010000004">
    <property type="protein sequence ID" value="KAL3878249.1"/>
    <property type="molecule type" value="Genomic_DNA"/>
</dbReference>
<reference evidence="1 2" key="1">
    <citation type="submission" date="2024-11" db="EMBL/GenBank/DDBJ databases">
        <title>Chromosome-level genome assembly of the freshwater bivalve Anodonta woodiana.</title>
        <authorList>
            <person name="Chen X."/>
        </authorList>
    </citation>
    <scope>NUCLEOTIDE SEQUENCE [LARGE SCALE GENOMIC DNA]</scope>
    <source>
        <strain evidence="1">MN2024</strain>
        <tissue evidence="1">Gills</tissue>
    </source>
</reference>
<protein>
    <submittedName>
        <fullName evidence="1">Uncharacterized protein</fullName>
    </submittedName>
</protein>
<proteinExistence type="predicted"/>
<evidence type="ECO:0000313" key="1">
    <source>
        <dbReference type="EMBL" id="KAL3878249.1"/>
    </source>
</evidence>
<gene>
    <name evidence="1" type="ORF">ACJMK2_030614</name>
</gene>
<organism evidence="1 2">
    <name type="scientific">Sinanodonta woodiana</name>
    <name type="common">Chinese pond mussel</name>
    <name type="synonym">Anodonta woodiana</name>
    <dbReference type="NCBI Taxonomy" id="1069815"/>
    <lineage>
        <taxon>Eukaryota</taxon>
        <taxon>Metazoa</taxon>
        <taxon>Spiralia</taxon>
        <taxon>Lophotrochozoa</taxon>
        <taxon>Mollusca</taxon>
        <taxon>Bivalvia</taxon>
        <taxon>Autobranchia</taxon>
        <taxon>Heteroconchia</taxon>
        <taxon>Palaeoheterodonta</taxon>
        <taxon>Unionida</taxon>
        <taxon>Unionoidea</taxon>
        <taxon>Unionidae</taxon>
        <taxon>Unioninae</taxon>
        <taxon>Sinanodonta</taxon>
    </lineage>
</organism>
<evidence type="ECO:0000313" key="2">
    <source>
        <dbReference type="Proteomes" id="UP001634394"/>
    </source>
</evidence>
<name>A0ABD3WW89_SINWO</name>
<sequence length="126" mass="13600">MRAVAPVVKRDGGDTPAIIRVTVIVKTTHAIKGMDIAWSVHWANGAISATITAPTAYKEQGAVPPMEYAVWDVSRVIMVSVVVTTVVSVLRMDLVIDILELVSMVANPDGRKKIAPMVGNYTCLRI</sequence>
<dbReference type="Proteomes" id="UP001634394">
    <property type="component" value="Unassembled WGS sequence"/>
</dbReference>
<keyword evidence="2" id="KW-1185">Reference proteome</keyword>
<dbReference type="AlphaFoldDB" id="A0ABD3WW89"/>